<dbReference type="SUPFAM" id="SSF143422">
    <property type="entry name" value="Transposase IS200-like"/>
    <property type="match status" value="1"/>
</dbReference>
<dbReference type="PANTHER" id="PTHR34322">
    <property type="entry name" value="TRANSPOSASE, Y1_TNP DOMAIN-CONTAINING"/>
    <property type="match status" value="1"/>
</dbReference>
<evidence type="ECO:0000313" key="3">
    <source>
        <dbReference type="Proteomes" id="UP000001660"/>
    </source>
</evidence>
<dbReference type="InterPro" id="IPR036515">
    <property type="entry name" value="Transposase_17_sf"/>
</dbReference>
<gene>
    <name evidence="2" type="ORF">NIDE2608</name>
</gene>
<dbReference type="GO" id="GO:0003677">
    <property type="term" value="F:DNA binding"/>
    <property type="evidence" value="ECO:0007669"/>
    <property type="project" value="InterPro"/>
</dbReference>
<evidence type="ECO:0000259" key="1">
    <source>
        <dbReference type="SMART" id="SM01321"/>
    </source>
</evidence>
<dbReference type="SMART" id="SM01321">
    <property type="entry name" value="Y1_Tnp"/>
    <property type="match status" value="1"/>
</dbReference>
<evidence type="ECO:0000313" key="2">
    <source>
        <dbReference type="EMBL" id="CBK42314.1"/>
    </source>
</evidence>
<feature type="domain" description="Transposase IS200-like" evidence="1">
    <location>
        <begin position="9"/>
        <end position="123"/>
    </location>
</feature>
<dbReference type="STRING" id="330214.NIDE2608"/>
<dbReference type="GO" id="GO:0006313">
    <property type="term" value="P:DNA transposition"/>
    <property type="evidence" value="ECO:0007669"/>
    <property type="project" value="InterPro"/>
</dbReference>
<organism evidence="2 3">
    <name type="scientific">Nitrospira defluvii</name>
    <dbReference type="NCBI Taxonomy" id="330214"/>
    <lineage>
        <taxon>Bacteria</taxon>
        <taxon>Pseudomonadati</taxon>
        <taxon>Nitrospirota</taxon>
        <taxon>Nitrospiria</taxon>
        <taxon>Nitrospirales</taxon>
        <taxon>Nitrospiraceae</taxon>
        <taxon>Nitrospira</taxon>
    </lineage>
</organism>
<keyword evidence="3" id="KW-1185">Reference proteome</keyword>
<dbReference type="PANTHER" id="PTHR34322:SF2">
    <property type="entry name" value="TRANSPOSASE IS200-LIKE DOMAIN-CONTAINING PROTEIN"/>
    <property type="match status" value="1"/>
</dbReference>
<dbReference type="OrthoDB" id="9814067at2"/>
<dbReference type="HOGENOM" id="CLU_068226_0_0_0"/>
<sequence length="278" mass="32040">MARPLRLSFPGAVYHVTSRGNARHDIVADDRDRSQWLSLLAHVVDRYGWLCHAYCLMDNHYHLVIETPKPNLSIGMRQLNGRYTQAYNRRHEQVGHVFQGRFTAILVEKDAHLLELCRYVVLNPVRAKIVSHPRLWVWSSYRATVGETKAPGWLTTDWILSQFGQRGGAAQARYRTFVAEGRGGPAPWEQLTGQIYLGSEKFVAQHQPNRVIRDIPRRQTQAQRPSLETLFEWKGALEKTIHQAYRQYGYRLADIADHLGVHAATVSRRLKRAEQENV</sequence>
<proteinExistence type="predicted"/>
<dbReference type="Gene3D" id="3.30.70.1290">
    <property type="entry name" value="Transposase IS200-like"/>
    <property type="match status" value="1"/>
</dbReference>
<name>D8PGC7_9BACT</name>
<accession>D8PGC7</accession>
<reference evidence="2 3" key="1">
    <citation type="journal article" date="2010" name="Proc. Natl. Acad. Sci. U.S.A.">
        <title>A Nitrospira metagenome illuminates the physiology and evolution of globally important nitrite-oxidizing bacteria.</title>
        <authorList>
            <person name="Lucker S."/>
            <person name="Wagner M."/>
            <person name="Maixner F."/>
            <person name="Pelletier E."/>
            <person name="Koch H."/>
            <person name="Vacherie B."/>
            <person name="Rattei T."/>
            <person name="Sinninghe Damste J."/>
            <person name="Spieck E."/>
            <person name="Le Paslier D."/>
            <person name="Daims H."/>
        </authorList>
    </citation>
    <scope>NUCLEOTIDE SEQUENCE [LARGE SCALE GENOMIC DNA]</scope>
</reference>
<dbReference type="GO" id="GO:0004803">
    <property type="term" value="F:transposase activity"/>
    <property type="evidence" value="ECO:0007669"/>
    <property type="project" value="InterPro"/>
</dbReference>
<dbReference type="Pfam" id="PF01797">
    <property type="entry name" value="Y1_Tnp"/>
    <property type="match status" value="1"/>
</dbReference>
<protein>
    <recommendedName>
        <fullName evidence="1">Transposase IS200-like domain-containing protein</fullName>
    </recommendedName>
</protein>
<dbReference type="KEGG" id="nde:NIDE2608"/>
<dbReference type="eggNOG" id="COG1943">
    <property type="taxonomic scope" value="Bacteria"/>
</dbReference>
<dbReference type="InterPro" id="IPR002686">
    <property type="entry name" value="Transposase_17"/>
</dbReference>
<dbReference type="AlphaFoldDB" id="D8PGC7"/>
<dbReference type="Gene3D" id="1.10.10.60">
    <property type="entry name" value="Homeodomain-like"/>
    <property type="match status" value="1"/>
</dbReference>
<dbReference type="Proteomes" id="UP000001660">
    <property type="component" value="Chromosome"/>
</dbReference>
<dbReference type="EMBL" id="FP929003">
    <property type="protein sequence ID" value="CBK42314.1"/>
    <property type="molecule type" value="Genomic_DNA"/>
</dbReference>